<keyword evidence="4 6" id="KW-0472">Membrane</keyword>
<feature type="domain" description="Tyrosinase copper-binding" evidence="7">
    <location>
        <begin position="697"/>
        <end position="708"/>
    </location>
</feature>
<comment type="caution">
    <text evidence="8">The sequence shown here is derived from an EMBL/GenBank/DDBJ whole genome shotgun (WGS) entry which is preliminary data.</text>
</comment>
<evidence type="ECO:0000256" key="4">
    <source>
        <dbReference type="ARBA" id="ARBA00023136"/>
    </source>
</evidence>
<dbReference type="PRINTS" id="PR00092">
    <property type="entry name" value="TYROSINASE"/>
</dbReference>
<feature type="transmembrane region" description="Helical" evidence="6">
    <location>
        <begin position="452"/>
        <end position="483"/>
    </location>
</feature>
<dbReference type="InterPro" id="IPR008922">
    <property type="entry name" value="Di-copper_centre_dom_sf"/>
</dbReference>
<dbReference type="PROSITE" id="PS00498">
    <property type="entry name" value="TYROSINASE_2"/>
    <property type="match status" value="1"/>
</dbReference>
<dbReference type="Gene3D" id="1.20.1740.10">
    <property type="entry name" value="Amino acid/polyamine transporter I"/>
    <property type="match status" value="1"/>
</dbReference>
<reference evidence="8" key="1">
    <citation type="journal article" date="2023" name="Mol. Phylogenet. Evol.">
        <title>Genome-scale phylogeny and comparative genomics of the fungal order Sordariales.</title>
        <authorList>
            <person name="Hensen N."/>
            <person name="Bonometti L."/>
            <person name="Westerberg I."/>
            <person name="Brannstrom I.O."/>
            <person name="Guillou S."/>
            <person name="Cros-Aarteil S."/>
            <person name="Calhoun S."/>
            <person name="Haridas S."/>
            <person name="Kuo A."/>
            <person name="Mondo S."/>
            <person name="Pangilinan J."/>
            <person name="Riley R."/>
            <person name="LaButti K."/>
            <person name="Andreopoulos B."/>
            <person name="Lipzen A."/>
            <person name="Chen C."/>
            <person name="Yan M."/>
            <person name="Daum C."/>
            <person name="Ng V."/>
            <person name="Clum A."/>
            <person name="Steindorff A."/>
            <person name="Ohm R.A."/>
            <person name="Martin F."/>
            <person name="Silar P."/>
            <person name="Natvig D.O."/>
            <person name="Lalanne C."/>
            <person name="Gautier V."/>
            <person name="Ament-Velasquez S.L."/>
            <person name="Kruys A."/>
            <person name="Hutchinson M.I."/>
            <person name="Powell A.J."/>
            <person name="Barry K."/>
            <person name="Miller A.N."/>
            <person name="Grigoriev I.V."/>
            <person name="Debuchy R."/>
            <person name="Gladieux P."/>
            <person name="Hiltunen Thoren M."/>
            <person name="Johannesson H."/>
        </authorList>
    </citation>
    <scope>NUCLEOTIDE SEQUENCE</scope>
    <source>
        <strain evidence="8">CBS 168.71</strain>
    </source>
</reference>
<evidence type="ECO:0000313" key="8">
    <source>
        <dbReference type="EMBL" id="KAK3299723.1"/>
    </source>
</evidence>
<dbReference type="PANTHER" id="PTHR11785">
    <property type="entry name" value="AMINO ACID TRANSPORTER"/>
    <property type="match status" value="1"/>
</dbReference>
<dbReference type="GeneID" id="87842541"/>
<dbReference type="Proteomes" id="UP001278766">
    <property type="component" value="Unassembled WGS sequence"/>
</dbReference>
<evidence type="ECO:0000256" key="6">
    <source>
        <dbReference type="SAM" id="Phobius"/>
    </source>
</evidence>
<dbReference type="GO" id="GO:0016491">
    <property type="term" value="F:oxidoreductase activity"/>
    <property type="evidence" value="ECO:0007669"/>
    <property type="project" value="InterPro"/>
</dbReference>
<evidence type="ECO:0000256" key="1">
    <source>
        <dbReference type="ARBA" id="ARBA00004141"/>
    </source>
</evidence>
<evidence type="ECO:0000256" key="3">
    <source>
        <dbReference type="ARBA" id="ARBA00022989"/>
    </source>
</evidence>
<feature type="transmembrane region" description="Helical" evidence="6">
    <location>
        <begin position="305"/>
        <end position="327"/>
    </location>
</feature>
<dbReference type="EMBL" id="JAUEPN010000002">
    <property type="protein sequence ID" value="KAK3299723.1"/>
    <property type="molecule type" value="Genomic_DNA"/>
</dbReference>
<dbReference type="Gene3D" id="1.10.1280.10">
    <property type="entry name" value="Di-copper center containing domain from catechol oxidase"/>
    <property type="match status" value="1"/>
</dbReference>
<organism evidence="8 9">
    <name type="scientific">Chaetomium fimeti</name>
    <dbReference type="NCBI Taxonomy" id="1854472"/>
    <lineage>
        <taxon>Eukaryota</taxon>
        <taxon>Fungi</taxon>
        <taxon>Dikarya</taxon>
        <taxon>Ascomycota</taxon>
        <taxon>Pezizomycotina</taxon>
        <taxon>Sordariomycetes</taxon>
        <taxon>Sordariomycetidae</taxon>
        <taxon>Sordariales</taxon>
        <taxon>Chaetomiaceae</taxon>
        <taxon>Chaetomium</taxon>
    </lineage>
</organism>
<accession>A0AAE0HNE5</accession>
<comment type="subcellular location">
    <subcellularLocation>
        <location evidence="1">Membrane</location>
        <topology evidence="1">Multi-pass membrane protein</topology>
    </subcellularLocation>
</comment>
<keyword evidence="9" id="KW-1185">Reference proteome</keyword>
<feature type="transmembrane region" description="Helical" evidence="6">
    <location>
        <begin position="356"/>
        <end position="382"/>
    </location>
</feature>
<feature type="transmembrane region" description="Helical" evidence="6">
    <location>
        <begin position="95"/>
        <end position="121"/>
    </location>
</feature>
<keyword evidence="2 6" id="KW-0812">Transmembrane</keyword>
<dbReference type="Pfam" id="PF00264">
    <property type="entry name" value="Tyrosinase"/>
    <property type="match status" value="1"/>
</dbReference>
<evidence type="ECO:0000256" key="2">
    <source>
        <dbReference type="ARBA" id="ARBA00022692"/>
    </source>
</evidence>
<evidence type="ECO:0000256" key="5">
    <source>
        <dbReference type="SAM" id="MobiDB-lite"/>
    </source>
</evidence>
<evidence type="ECO:0000313" key="9">
    <source>
        <dbReference type="Proteomes" id="UP001278766"/>
    </source>
</evidence>
<dbReference type="InterPro" id="IPR050598">
    <property type="entry name" value="AminoAcid_Transporter"/>
</dbReference>
<dbReference type="SUPFAM" id="SSF48056">
    <property type="entry name" value="Di-copper centre-containing domain"/>
    <property type="match status" value="1"/>
</dbReference>
<dbReference type="PANTHER" id="PTHR11785:SF532">
    <property type="entry name" value="TRANSPORTER, PUTATIVE (EUROFUNG)-RELATED"/>
    <property type="match status" value="1"/>
</dbReference>
<proteinExistence type="predicted"/>
<feature type="transmembrane region" description="Helical" evidence="6">
    <location>
        <begin position="182"/>
        <end position="200"/>
    </location>
</feature>
<dbReference type="GO" id="GO:0015179">
    <property type="term" value="F:L-amino acid transmembrane transporter activity"/>
    <property type="evidence" value="ECO:0007669"/>
    <property type="project" value="TreeGrafter"/>
</dbReference>
<dbReference type="GO" id="GO:0016020">
    <property type="term" value="C:membrane"/>
    <property type="evidence" value="ECO:0007669"/>
    <property type="project" value="UniProtKB-SubCell"/>
</dbReference>
<feature type="transmembrane region" description="Helical" evidence="6">
    <location>
        <begin position="212"/>
        <end position="233"/>
    </location>
</feature>
<feature type="transmembrane region" description="Helical" evidence="6">
    <location>
        <begin position="68"/>
        <end position="89"/>
    </location>
</feature>
<sequence length="809" mass="87692">MDSSEPDAETPLLSNTLSVREPSGPRYGADTSLAKPHQPGDVDTHRSLEDDAVPETAVLGRNLGWSSAYILIISRVIGSGIFATPGAIFSSVGSIGLSLLLWVSGAIISWFGLMVALEYGCMLPRSGGQKVYLEFTYRRPRFLASTLVAVHAVILGFTASNCIVFGEYLLFALGKAPAEHPVQVRALALGLMTGVTALHACSMRTGVAVQNILGWVKIGLVIFMTVCAGAVVVTRYTPSEPALLSRELHLRAFPSTWDGIWEGSVWNWGVISTALFKVFYSYAGLQNVNNVLNEVRDPVRTLRSAAPTALVTICLLYLLINVAYFLVIPLDEIKKSGELVGALFFERVFGETLGNLLLPLAIAVSAAGNVMVVTFALIYSFILEVEGYPGQFFSLFVSLGLIRLRRARPDLKRPYRAFLPAAWFNVFLSTALLCAPFIPYNGEDWSSHISRVSYALVGMSILLVMLLASLVLSVASAAVVAALPAKLADNPECTAPQQRRSWHDISDADRKAYLAANRCLLTSPQKLNLLPGAKTRWDELVSLHQIHALQIHTTGQFLPYHRYYLKTLEFLLQECGYTGAIPYWDETRDAGNFSTSVIFDPVTGFGGGGKAADPCVPNGPFANLTVNIGPGFGSEARCVNRRITDFFSSQCGTSFVTAALNHTTYESVLDGIYSGPHLLGHMSLAMMDGNSITSSGDPLFFMHHGFVDKMWADWQAEDPQTRYKEIGGLNAQDPDVGFSEFPGGMEQESSMWGTPSSAILAVTPDPASGDDGGKNLTLNHVMSSLGIIPNATVADVMDIKGGYLCYEYV</sequence>
<keyword evidence="3 6" id="KW-1133">Transmembrane helix</keyword>
<feature type="region of interest" description="Disordered" evidence="5">
    <location>
        <begin position="1"/>
        <end position="47"/>
    </location>
</feature>
<feature type="compositionally biased region" description="Basic and acidic residues" evidence="5">
    <location>
        <begin position="38"/>
        <end position="47"/>
    </location>
</feature>
<feature type="transmembrane region" description="Helical" evidence="6">
    <location>
        <begin position="417"/>
        <end position="440"/>
    </location>
</feature>
<protein>
    <submittedName>
        <fullName evidence="8">Amino acid permease-domain-containing protein</fullName>
    </submittedName>
</protein>
<evidence type="ECO:0000259" key="7">
    <source>
        <dbReference type="PROSITE" id="PS00498"/>
    </source>
</evidence>
<feature type="transmembrane region" description="Helical" evidence="6">
    <location>
        <begin position="142"/>
        <end position="170"/>
    </location>
</feature>
<dbReference type="InterPro" id="IPR002227">
    <property type="entry name" value="Tyrosinase_Cu-bd"/>
</dbReference>
<name>A0AAE0HNE5_9PEZI</name>
<dbReference type="AlphaFoldDB" id="A0AAE0HNE5"/>
<gene>
    <name evidence="8" type="ORF">B0H64DRAFT_423060</name>
</gene>
<dbReference type="Pfam" id="PF13520">
    <property type="entry name" value="AA_permease_2"/>
    <property type="match status" value="2"/>
</dbReference>
<dbReference type="RefSeq" id="XP_062663237.1">
    <property type="nucleotide sequence ID" value="XM_062805593.1"/>
</dbReference>
<dbReference type="InterPro" id="IPR002293">
    <property type="entry name" value="AA/rel_permease1"/>
</dbReference>
<reference evidence="8" key="2">
    <citation type="submission" date="2023-06" db="EMBL/GenBank/DDBJ databases">
        <authorList>
            <consortium name="Lawrence Berkeley National Laboratory"/>
            <person name="Haridas S."/>
            <person name="Hensen N."/>
            <person name="Bonometti L."/>
            <person name="Westerberg I."/>
            <person name="Brannstrom I.O."/>
            <person name="Guillou S."/>
            <person name="Cros-Aarteil S."/>
            <person name="Calhoun S."/>
            <person name="Kuo A."/>
            <person name="Mondo S."/>
            <person name="Pangilinan J."/>
            <person name="Riley R."/>
            <person name="Labutti K."/>
            <person name="Andreopoulos B."/>
            <person name="Lipzen A."/>
            <person name="Chen C."/>
            <person name="Yanf M."/>
            <person name="Daum C."/>
            <person name="Ng V."/>
            <person name="Clum A."/>
            <person name="Steindorff A."/>
            <person name="Ohm R."/>
            <person name="Martin F."/>
            <person name="Silar P."/>
            <person name="Natvig D."/>
            <person name="Lalanne C."/>
            <person name="Gautier V."/>
            <person name="Ament-Velasquez S.L."/>
            <person name="Kruys A."/>
            <person name="Hutchinson M.I."/>
            <person name="Powell A.J."/>
            <person name="Barry K."/>
            <person name="Miller A.N."/>
            <person name="Grigoriev I.V."/>
            <person name="Debuchy R."/>
            <person name="Gladieux P."/>
            <person name="Thoren M.H."/>
            <person name="Johannesson H."/>
        </authorList>
    </citation>
    <scope>NUCLEOTIDE SEQUENCE</scope>
    <source>
        <strain evidence="8">CBS 168.71</strain>
    </source>
</reference>